<sequence>MGNTRYQLTDTNHDKIAAKLLFVSSSVYEGDWPSIQHTHYFTELFYVRGGSGKFIVEDKTFSVTQDDLVIINPNVEHTEVSLGTVPLEYVVLGVEGLCFSFNENADYTVFNYRNRRENLMFYFNSMVAEMEQKEKNYELVCQDLLEVLLVNVVRHAGFTFEVVPAQKTTRECGRAKRYIDSNYMEDITLDTLAEIAHLNKFYFVHAFTNCYGLSPINYLNDKRIRCSKELLQSTDHSIAEIAQLSGFSSQSYFAQSFKKACGVTAGSYRKMMKRGQEAAG</sequence>
<dbReference type="InterPro" id="IPR037923">
    <property type="entry name" value="HTH-like"/>
</dbReference>
<dbReference type="PROSITE" id="PS00041">
    <property type="entry name" value="HTH_ARAC_FAMILY_1"/>
    <property type="match status" value="1"/>
</dbReference>
<dbReference type="Pfam" id="PF12833">
    <property type="entry name" value="HTH_18"/>
    <property type="match status" value="1"/>
</dbReference>
<dbReference type="SUPFAM" id="SSF46689">
    <property type="entry name" value="Homeodomain-like"/>
    <property type="match status" value="2"/>
</dbReference>
<accession>A0A949NER6</accession>
<keyword evidence="6" id="KW-1185">Reference proteome</keyword>
<feature type="domain" description="HTH araC/xylS-type" evidence="4">
    <location>
        <begin position="173"/>
        <end position="271"/>
    </location>
</feature>
<dbReference type="Gene3D" id="1.10.10.60">
    <property type="entry name" value="Homeodomain-like"/>
    <property type="match status" value="2"/>
</dbReference>
<dbReference type="InterPro" id="IPR018062">
    <property type="entry name" value="HTH_AraC-typ_CS"/>
</dbReference>
<evidence type="ECO:0000313" key="5">
    <source>
        <dbReference type="EMBL" id="MBU9736729.1"/>
    </source>
</evidence>
<dbReference type="InterPro" id="IPR014710">
    <property type="entry name" value="RmlC-like_jellyroll"/>
</dbReference>
<dbReference type="Proteomes" id="UP000712157">
    <property type="component" value="Unassembled WGS sequence"/>
</dbReference>
<dbReference type="GO" id="GO:0043565">
    <property type="term" value="F:sequence-specific DNA binding"/>
    <property type="evidence" value="ECO:0007669"/>
    <property type="project" value="InterPro"/>
</dbReference>
<dbReference type="SMART" id="SM00342">
    <property type="entry name" value="HTH_ARAC"/>
    <property type="match status" value="1"/>
</dbReference>
<evidence type="ECO:0000256" key="3">
    <source>
        <dbReference type="ARBA" id="ARBA00023163"/>
    </source>
</evidence>
<comment type="caution">
    <text evidence="5">The sequence shown here is derived from an EMBL/GenBank/DDBJ whole genome shotgun (WGS) entry which is preliminary data.</text>
</comment>
<evidence type="ECO:0000256" key="1">
    <source>
        <dbReference type="ARBA" id="ARBA00023015"/>
    </source>
</evidence>
<dbReference type="PROSITE" id="PS01124">
    <property type="entry name" value="HTH_ARAC_FAMILY_2"/>
    <property type="match status" value="1"/>
</dbReference>
<dbReference type="PANTHER" id="PTHR43280:SF28">
    <property type="entry name" value="HTH-TYPE TRANSCRIPTIONAL ACTIVATOR RHAS"/>
    <property type="match status" value="1"/>
</dbReference>
<evidence type="ECO:0000259" key="4">
    <source>
        <dbReference type="PROSITE" id="PS01124"/>
    </source>
</evidence>
<keyword evidence="2" id="KW-0238">DNA-binding</keyword>
<reference evidence="5" key="1">
    <citation type="submission" date="2021-06" db="EMBL/GenBank/DDBJ databases">
        <title>Description of novel taxa of the family Lachnospiraceae.</title>
        <authorList>
            <person name="Chaplin A.V."/>
            <person name="Sokolova S.R."/>
            <person name="Pikina A.P."/>
            <person name="Korzhanova M."/>
            <person name="Belova V."/>
            <person name="Korostin D."/>
            <person name="Efimov B.A."/>
        </authorList>
    </citation>
    <scope>NUCLEOTIDE SEQUENCE</scope>
    <source>
        <strain evidence="5">ASD5720</strain>
    </source>
</reference>
<dbReference type="InterPro" id="IPR020449">
    <property type="entry name" value="Tscrpt_reg_AraC-type_HTH"/>
</dbReference>
<dbReference type="InterPro" id="IPR013096">
    <property type="entry name" value="Cupin_2"/>
</dbReference>
<evidence type="ECO:0000256" key="2">
    <source>
        <dbReference type="ARBA" id="ARBA00023125"/>
    </source>
</evidence>
<dbReference type="InterPro" id="IPR018060">
    <property type="entry name" value="HTH_AraC"/>
</dbReference>
<keyword evidence="1" id="KW-0805">Transcription regulation</keyword>
<dbReference type="AlphaFoldDB" id="A0A949NER6"/>
<gene>
    <name evidence="5" type="ORF">KTH89_09275</name>
</gene>
<name>A0A949NER6_9FIRM</name>
<dbReference type="PRINTS" id="PR00032">
    <property type="entry name" value="HTHARAC"/>
</dbReference>
<organism evidence="5 6">
    <name type="scientific">Diplocloster agilis</name>
    <dbReference type="NCBI Taxonomy" id="2850323"/>
    <lineage>
        <taxon>Bacteria</taxon>
        <taxon>Bacillati</taxon>
        <taxon>Bacillota</taxon>
        <taxon>Clostridia</taxon>
        <taxon>Lachnospirales</taxon>
        <taxon>Lachnospiraceae</taxon>
        <taxon>Diplocloster</taxon>
    </lineage>
</organism>
<protein>
    <submittedName>
        <fullName evidence="5">AraC family transcriptional regulator</fullName>
    </submittedName>
</protein>
<dbReference type="Gene3D" id="2.60.120.10">
    <property type="entry name" value="Jelly Rolls"/>
    <property type="match status" value="1"/>
</dbReference>
<dbReference type="PANTHER" id="PTHR43280">
    <property type="entry name" value="ARAC-FAMILY TRANSCRIPTIONAL REGULATOR"/>
    <property type="match status" value="1"/>
</dbReference>
<dbReference type="SUPFAM" id="SSF51215">
    <property type="entry name" value="Regulatory protein AraC"/>
    <property type="match status" value="1"/>
</dbReference>
<proteinExistence type="predicted"/>
<dbReference type="EMBL" id="JAHQCW010000012">
    <property type="protein sequence ID" value="MBU9736729.1"/>
    <property type="molecule type" value="Genomic_DNA"/>
</dbReference>
<evidence type="ECO:0000313" key="6">
    <source>
        <dbReference type="Proteomes" id="UP000712157"/>
    </source>
</evidence>
<dbReference type="Pfam" id="PF07883">
    <property type="entry name" value="Cupin_2"/>
    <property type="match status" value="1"/>
</dbReference>
<dbReference type="RefSeq" id="WP_158347364.1">
    <property type="nucleotide sequence ID" value="NZ_JAHQCW010000012.1"/>
</dbReference>
<dbReference type="InterPro" id="IPR009057">
    <property type="entry name" value="Homeodomain-like_sf"/>
</dbReference>
<keyword evidence="3" id="KW-0804">Transcription</keyword>
<dbReference type="GO" id="GO:0003700">
    <property type="term" value="F:DNA-binding transcription factor activity"/>
    <property type="evidence" value="ECO:0007669"/>
    <property type="project" value="InterPro"/>
</dbReference>